<evidence type="ECO:0000313" key="5">
    <source>
        <dbReference type="EMBL" id="MBB6484750.1"/>
    </source>
</evidence>
<dbReference type="PANTHER" id="PTHR30146:SF109">
    <property type="entry name" value="HTH-TYPE TRANSCRIPTIONAL REGULATOR GALS"/>
    <property type="match status" value="1"/>
</dbReference>
<name>A0A7X0MD99_9HYPH</name>
<sequence length="349" mass="37684">MVNGKGRKGATRLIDVAREAGVSRATASLVMRDSPLVAQETRFKVLAATERLGYVRNMTAARLRSRSGGIVGVIVPNLRNPFFAELFAGIEEALETHGLAVLIGNSRDDRERQADLMRRMCEHGVDGIIFCPAVGTAEDWRAMPSLRRLPCVQVLRHVVETVDYVGVDYRGGMWAAVEALAGLGHRHIAFAIQEAEHSALVERLEGYNAAIEAFGPGAPCIVKIPETFEDMGSRVAALLSATPAPTATICFNDVVAFHLAAAFHDRGLRPGYDHALIGFDDVQAIEVLRPRMASVATHPGEVGRAAARRMLFRVEQPDAPAERIVLPTELVLRPSAAAPSEASSHTISS</sequence>
<protein>
    <submittedName>
        <fullName evidence="5">LacI family transcriptional regulator</fullName>
    </submittedName>
</protein>
<dbReference type="EMBL" id="JACHBG010000003">
    <property type="protein sequence ID" value="MBB6484750.1"/>
    <property type="molecule type" value="Genomic_DNA"/>
</dbReference>
<proteinExistence type="predicted"/>
<dbReference type="Pfam" id="PF00356">
    <property type="entry name" value="LacI"/>
    <property type="match status" value="1"/>
</dbReference>
<dbReference type="SUPFAM" id="SSF47413">
    <property type="entry name" value="lambda repressor-like DNA-binding domains"/>
    <property type="match status" value="1"/>
</dbReference>
<dbReference type="Pfam" id="PF00532">
    <property type="entry name" value="Peripla_BP_1"/>
    <property type="match status" value="1"/>
</dbReference>
<accession>A0A7X0MD99</accession>
<dbReference type="CDD" id="cd01392">
    <property type="entry name" value="HTH_LacI"/>
    <property type="match status" value="1"/>
</dbReference>
<dbReference type="GO" id="GO:0000976">
    <property type="term" value="F:transcription cis-regulatory region binding"/>
    <property type="evidence" value="ECO:0007669"/>
    <property type="project" value="TreeGrafter"/>
</dbReference>
<dbReference type="CDD" id="cd06289">
    <property type="entry name" value="PBP1_MalI-like"/>
    <property type="match status" value="1"/>
</dbReference>
<dbReference type="PROSITE" id="PS00356">
    <property type="entry name" value="HTH_LACI_1"/>
    <property type="match status" value="1"/>
</dbReference>
<feature type="domain" description="HTH lacI-type" evidence="4">
    <location>
        <begin position="11"/>
        <end position="65"/>
    </location>
</feature>
<evidence type="ECO:0000256" key="1">
    <source>
        <dbReference type="ARBA" id="ARBA00023015"/>
    </source>
</evidence>
<dbReference type="PROSITE" id="PS50932">
    <property type="entry name" value="HTH_LACI_2"/>
    <property type="match status" value="1"/>
</dbReference>
<dbReference type="GO" id="GO:0003700">
    <property type="term" value="F:DNA-binding transcription factor activity"/>
    <property type="evidence" value="ECO:0007669"/>
    <property type="project" value="TreeGrafter"/>
</dbReference>
<reference evidence="5 6" key="1">
    <citation type="submission" date="2020-08" db="EMBL/GenBank/DDBJ databases">
        <title>Genomic Encyclopedia of Type Strains, Phase IV (KMG-V): Genome sequencing to study the core and pangenomes of soil and plant-associated prokaryotes.</title>
        <authorList>
            <person name="Whitman W."/>
        </authorList>
    </citation>
    <scope>NUCLEOTIDE SEQUENCE [LARGE SCALE GENOMIC DNA]</scope>
    <source>
        <strain evidence="5 6">SEMIA 4060</strain>
    </source>
</reference>
<dbReference type="InterPro" id="IPR001761">
    <property type="entry name" value="Peripla_BP/Lac1_sug-bd_dom"/>
</dbReference>
<evidence type="ECO:0000256" key="3">
    <source>
        <dbReference type="ARBA" id="ARBA00023163"/>
    </source>
</evidence>
<evidence type="ECO:0000259" key="4">
    <source>
        <dbReference type="PROSITE" id="PS50932"/>
    </source>
</evidence>
<dbReference type="RefSeq" id="WP_184703580.1">
    <property type="nucleotide sequence ID" value="NZ_JACHBG010000003.1"/>
</dbReference>
<dbReference type="Gene3D" id="1.10.260.40">
    <property type="entry name" value="lambda repressor-like DNA-binding domains"/>
    <property type="match status" value="1"/>
</dbReference>
<keyword evidence="3" id="KW-0804">Transcription</keyword>
<dbReference type="Gene3D" id="3.40.50.2300">
    <property type="match status" value="2"/>
</dbReference>
<dbReference type="SMART" id="SM00354">
    <property type="entry name" value="HTH_LACI"/>
    <property type="match status" value="1"/>
</dbReference>
<organism evidence="5 6">
    <name type="scientific">Rhizobium lusitanum</name>
    <dbReference type="NCBI Taxonomy" id="293958"/>
    <lineage>
        <taxon>Bacteria</taxon>
        <taxon>Pseudomonadati</taxon>
        <taxon>Pseudomonadota</taxon>
        <taxon>Alphaproteobacteria</taxon>
        <taxon>Hyphomicrobiales</taxon>
        <taxon>Rhizobiaceae</taxon>
        <taxon>Rhizobium/Agrobacterium group</taxon>
        <taxon>Rhizobium</taxon>
    </lineage>
</organism>
<dbReference type="AlphaFoldDB" id="A0A7X0MD99"/>
<dbReference type="Proteomes" id="UP000565576">
    <property type="component" value="Unassembled WGS sequence"/>
</dbReference>
<dbReference type="InterPro" id="IPR000843">
    <property type="entry name" value="HTH_LacI"/>
</dbReference>
<dbReference type="InterPro" id="IPR010982">
    <property type="entry name" value="Lambda_DNA-bd_dom_sf"/>
</dbReference>
<evidence type="ECO:0000256" key="2">
    <source>
        <dbReference type="ARBA" id="ARBA00023125"/>
    </source>
</evidence>
<dbReference type="InterPro" id="IPR028082">
    <property type="entry name" value="Peripla_BP_I"/>
</dbReference>
<dbReference type="PANTHER" id="PTHR30146">
    <property type="entry name" value="LACI-RELATED TRANSCRIPTIONAL REPRESSOR"/>
    <property type="match status" value="1"/>
</dbReference>
<evidence type="ECO:0000313" key="6">
    <source>
        <dbReference type="Proteomes" id="UP000565576"/>
    </source>
</evidence>
<keyword evidence="2" id="KW-0238">DNA-binding</keyword>
<dbReference type="SUPFAM" id="SSF53822">
    <property type="entry name" value="Periplasmic binding protein-like I"/>
    <property type="match status" value="1"/>
</dbReference>
<keyword evidence="1" id="KW-0805">Transcription regulation</keyword>
<gene>
    <name evidence="5" type="ORF">GGD46_002028</name>
</gene>
<comment type="caution">
    <text evidence="5">The sequence shown here is derived from an EMBL/GenBank/DDBJ whole genome shotgun (WGS) entry which is preliminary data.</text>
</comment>